<dbReference type="Pfam" id="PF00664">
    <property type="entry name" value="ABC_membrane"/>
    <property type="match status" value="1"/>
</dbReference>
<feature type="transmembrane region" description="Helical" evidence="11">
    <location>
        <begin position="449"/>
        <end position="476"/>
    </location>
</feature>
<feature type="domain" description="ABC transporter" evidence="12">
    <location>
        <begin position="727"/>
        <end position="959"/>
    </location>
</feature>
<dbReference type="Proteomes" id="UP000315914">
    <property type="component" value="Unassembled WGS sequence"/>
</dbReference>
<evidence type="ECO:0000256" key="9">
    <source>
        <dbReference type="ARBA" id="ARBA00023136"/>
    </source>
</evidence>
<dbReference type="GO" id="GO:0034040">
    <property type="term" value="F:ATPase-coupled lipid transmembrane transporter activity"/>
    <property type="evidence" value="ECO:0007669"/>
    <property type="project" value="TreeGrafter"/>
</dbReference>
<keyword evidence="5 11" id="KW-0812">Transmembrane</keyword>
<keyword evidence="4" id="KW-1003">Cell membrane</keyword>
<name>A0A560JNV8_9BRAD</name>
<evidence type="ECO:0000313" key="14">
    <source>
        <dbReference type="EMBL" id="TWB72838.1"/>
    </source>
</evidence>
<keyword evidence="7 14" id="KW-0067">ATP-binding</keyword>
<evidence type="ECO:0000313" key="15">
    <source>
        <dbReference type="Proteomes" id="UP000315914"/>
    </source>
</evidence>
<dbReference type="InterPro" id="IPR027417">
    <property type="entry name" value="P-loop_NTPase"/>
</dbReference>
<protein>
    <submittedName>
        <fullName evidence="14">NHLM bacteriocin system ABC transporter ATP-binding protein</fullName>
    </submittedName>
</protein>
<dbReference type="GO" id="GO:0016887">
    <property type="term" value="F:ATP hydrolysis activity"/>
    <property type="evidence" value="ECO:0007669"/>
    <property type="project" value="InterPro"/>
</dbReference>
<dbReference type="InterPro" id="IPR011527">
    <property type="entry name" value="ABC1_TM_dom"/>
</dbReference>
<dbReference type="PROSITE" id="PS00211">
    <property type="entry name" value="ABC_TRANSPORTER_1"/>
    <property type="match status" value="1"/>
</dbReference>
<dbReference type="OrthoDB" id="9787557at2"/>
<dbReference type="PANTHER" id="PTHR24221:SF654">
    <property type="entry name" value="ATP-BINDING CASSETTE SUB-FAMILY B MEMBER 6"/>
    <property type="match status" value="1"/>
</dbReference>
<dbReference type="InterPro" id="IPR003593">
    <property type="entry name" value="AAA+_ATPase"/>
</dbReference>
<feature type="transmembrane region" description="Helical" evidence="11">
    <location>
        <begin position="416"/>
        <end position="443"/>
    </location>
</feature>
<evidence type="ECO:0000256" key="5">
    <source>
        <dbReference type="ARBA" id="ARBA00022692"/>
    </source>
</evidence>
<gene>
    <name evidence="14" type="ORF">FBZ95_106553</name>
</gene>
<dbReference type="SUPFAM" id="SSF90123">
    <property type="entry name" value="ABC transporter transmembrane region"/>
    <property type="match status" value="1"/>
</dbReference>
<comment type="function">
    <text evidence="10">Involved in beta-(1--&gt;2)glucan export. Transmembrane domains (TMD) form a pore in the inner membrane and the ATP-binding domain (NBD) is responsible for energy generation.</text>
</comment>
<dbReference type="InterPro" id="IPR036640">
    <property type="entry name" value="ABC1_TM_sf"/>
</dbReference>
<evidence type="ECO:0000256" key="8">
    <source>
        <dbReference type="ARBA" id="ARBA00022989"/>
    </source>
</evidence>
<evidence type="ECO:0000256" key="6">
    <source>
        <dbReference type="ARBA" id="ARBA00022741"/>
    </source>
</evidence>
<feature type="transmembrane region" description="Helical" evidence="11">
    <location>
        <begin position="528"/>
        <end position="548"/>
    </location>
</feature>
<comment type="caution">
    <text evidence="14">The sequence shown here is derived from an EMBL/GenBank/DDBJ whole genome shotgun (WGS) entry which is preliminary data.</text>
</comment>
<feature type="domain" description="ABC transmembrane type-1" evidence="13">
    <location>
        <begin position="416"/>
        <end position="685"/>
    </location>
</feature>
<dbReference type="AlphaFoldDB" id="A0A560JNV8"/>
<dbReference type="EMBL" id="VITW01000006">
    <property type="protein sequence ID" value="TWB72838.1"/>
    <property type="molecule type" value="Genomic_DNA"/>
</dbReference>
<evidence type="ECO:0000256" key="3">
    <source>
        <dbReference type="ARBA" id="ARBA00022448"/>
    </source>
</evidence>
<dbReference type="FunFam" id="3.40.50.300:FF:000299">
    <property type="entry name" value="ABC transporter ATP-binding protein/permease"/>
    <property type="match status" value="1"/>
</dbReference>
<dbReference type="Gene3D" id="1.20.1560.10">
    <property type="entry name" value="ABC transporter type 1, transmembrane domain"/>
    <property type="match status" value="1"/>
</dbReference>
<dbReference type="PANTHER" id="PTHR24221">
    <property type="entry name" value="ATP-BINDING CASSETTE SUB-FAMILY B"/>
    <property type="match status" value="1"/>
</dbReference>
<evidence type="ECO:0000256" key="2">
    <source>
        <dbReference type="ARBA" id="ARBA00005417"/>
    </source>
</evidence>
<evidence type="ECO:0000259" key="13">
    <source>
        <dbReference type="PROSITE" id="PS50929"/>
    </source>
</evidence>
<evidence type="ECO:0000256" key="1">
    <source>
        <dbReference type="ARBA" id="ARBA00004651"/>
    </source>
</evidence>
<dbReference type="InterPro" id="IPR003439">
    <property type="entry name" value="ABC_transporter-like_ATP-bd"/>
</dbReference>
<evidence type="ECO:0000259" key="12">
    <source>
        <dbReference type="PROSITE" id="PS50893"/>
    </source>
</evidence>
<organism evidence="14 15">
    <name type="scientific">Bradyrhizobium sacchari</name>
    <dbReference type="NCBI Taxonomy" id="1399419"/>
    <lineage>
        <taxon>Bacteria</taxon>
        <taxon>Pseudomonadati</taxon>
        <taxon>Pseudomonadota</taxon>
        <taxon>Alphaproteobacteria</taxon>
        <taxon>Hyphomicrobiales</taxon>
        <taxon>Nitrobacteraceae</taxon>
        <taxon>Bradyrhizobium</taxon>
    </lineage>
</organism>
<dbReference type="InterPro" id="IPR017871">
    <property type="entry name" value="ABC_transporter-like_CS"/>
</dbReference>
<feature type="transmembrane region" description="Helical" evidence="11">
    <location>
        <begin position="636"/>
        <end position="657"/>
    </location>
</feature>
<evidence type="ECO:0000256" key="7">
    <source>
        <dbReference type="ARBA" id="ARBA00022840"/>
    </source>
</evidence>
<dbReference type="Gene3D" id="3.40.50.300">
    <property type="entry name" value="P-loop containing nucleotide triphosphate hydrolases"/>
    <property type="match status" value="1"/>
</dbReference>
<dbReference type="SUPFAM" id="SSF52540">
    <property type="entry name" value="P-loop containing nucleoside triphosphate hydrolases"/>
    <property type="match status" value="1"/>
</dbReference>
<evidence type="ECO:0000256" key="4">
    <source>
        <dbReference type="ARBA" id="ARBA00022475"/>
    </source>
</evidence>
<evidence type="ECO:0000256" key="11">
    <source>
        <dbReference type="SAM" id="Phobius"/>
    </source>
</evidence>
<dbReference type="SMART" id="SM00382">
    <property type="entry name" value="AAA"/>
    <property type="match status" value="1"/>
</dbReference>
<comment type="subcellular location">
    <subcellularLocation>
        <location evidence="1">Cell membrane</location>
        <topology evidence="1">Multi-pass membrane protein</topology>
    </subcellularLocation>
</comment>
<dbReference type="STRING" id="1399419.A5906_40000"/>
<keyword evidence="3" id="KW-0813">Transport</keyword>
<dbReference type="GO" id="GO:0005524">
    <property type="term" value="F:ATP binding"/>
    <property type="evidence" value="ECO:0007669"/>
    <property type="project" value="UniProtKB-KW"/>
</dbReference>
<keyword evidence="9 11" id="KW-0472">Membrane</keyword>
<keyword evidence="15" id="KW-1185">Reference proteome</keyword>
<dbReference type="Pfam" id="PF00005">
    <property type="entry name" value="ABC_tran"/>
    <property type="match status" value="1"/>
</dbReference>
<keyword evidence="8 11" id="KW-1133">Transmembrane helix</keyword>
<dbReference type="InterPro" id="IPR039421">
    <property type="entry name" value="Type_1_exporter"/>
</dbReference>
<sequence>MTRSAESIVSGASLVSAELPVDMVLDGRRPVLLDHHGHVLEVVAGHLDIFAVDVDDGEYGSRHHLFRIESGDVVPDLPALAASAGRGVSFIAVGTDGTRASARSRSDLRSAAQATRWIERLARFVAGPAPHWQMAELPEGEARFSPNECARGPMRGLLWLTVERGDLRLMGVAPSYAAGSRPLPLTSGLWVEAGPEGCGVTATSVAPASVWPAIDQLHQSFVACVQRILEDERLAESERLVSRNALAASQSMEAFDRLSGIIGRRFDHDAVDASYSDRLAGACQLVGSAMRTPIAVSGRIDGSRQEFAGLTQIALDARLRLRQVLLRSRWWRTDAGPLVGWFGEKRDPVALVYEPRRGYIMIDPLTKARRPVDRAVATQIAPEAAMFYPPLPSRSLRFRDLLEFALRYARGSGLRIALAVVVIGLLSLVTPFVTNLLISSIIPRSELDQLVFCALALGLTALAAASVQVMQGLVMLRMEATIDLRLQSALIDRLLRLPTAIFREFTAGELVDRAMGIDAARRALTGHALRGMIAGLFCIFSLGLMVYYSPKLALLAIGLTFVRAAAIIFTNLLRLYYENKHFNQQGKVSGFVLQLLMGVGKLRVSGATGRALGIWSKQFATQKQYFVSSQVAGNGLGAFETAFPTLATLIIFAYASYSNSNLLTDLGTFFAFFSAFGQSMGAVGSWASGVSEALIAIPPLLRLRPLIASPTEISDERKAPGELSGSIELARVSFRYLSNGPLVLDNVTLKIAPGEYVALVGPSGSGKSSLFRLLLGFERPDSGAVFYDGKSIETLDASALRRQLGVVLQSARLANGSIYENISGGLRLPLDQVWEAARLAGIEEDIKAMPMGMLTQISEGVSTLSGGQRQRIMIARAIARRPRVLLFDEATSSLDNRSQAIVSDALENLNVTRIVIAHRLSTVKRADRIIVLVDGKIVESGAFEELTAAAGAFSAFAQRQLL</sequence>
<dbReference type="NCBIfam" id="TIGR03797">
    <property type="entry name" value="NHLM_micro_ABC2"/>
    <property type="match status" value="1"/>
</dbReference>
<accession>A0A560JNV8</accession>
<proteinExistence type="inferred from homology"/>
<dbReference type="GO" id="GO:0140359">
    <property type="term" value="F:ABC-type transporter activity"/>
    <property type="evidence" value="ECO:0007669"/>
    <property type="project" value="InterPro"/>
</dbReference>
<dbReference type="PROSITE" id="PS50893">
    <property type="entry name" value="ABC_TRANSPORTER_2"/>
    <property type="match status" value="1"/>
</dbReference>
<evidence type="ECO:0000256" key="10">
    <source>
        <dbReference type="ARBA" id="ARBA00024722"/>
    </source>
</evidence>
<comment type="similarity">
    <text evidence="2">Belongs to the ABC transporter superfamily.</text>
</comment>
<dbReference type="InterPro" id="IPR022515">
    <property type="entry name" value="NHPM_micro_ABC2"/>
</dbReference>
<reference evidence="14 15" key="1">
    <citation type="submission" date="2019-06" db="EMBL/GenBank/DDBJ databases">
        <title>Genomic Encyclopedia of Type Strains, Phase IV (KMG-V): Genome sequencing to study the core and pangenomes of soil and plant-associated prokaryotes.</title>
        <authorList>
            <person name="Whitman W."/>
        </authorList>
    </citation>
    <scope>NUCLEOTIDE SEQUENCE [LARGE SCALE GENOMIC DNA]</scope>
    <source>
        <strain evidence="14 15">BR 10556</strain>
    </source>
</reference>
<keyword evidence="6" id="KW-0547">Nucleotide-binding</keyword>
<dbReference type="GO" id="GO:0005886">
    <property type="term" value="C:plasma membrane"/>
    <property type="evidence" value="ECO:0007669"/>
    <property type="project" value="UniProtKB-SubCell"/>
</dbReference>
<feature type="transmembrane region" description="Helical" evidence="11">
    <location>
        <begin position="554"/>
        <end position="577"/>
    </location>
</feature>
<dbReference type="PROSITE" id="PS50929">
    <property type="entry name" value="ABC_TM1F"/>
    <property type="match status" value="1"/>
</dbReference>